<reference evidence="1" key="1">
    <citation type="journal article" date="2021" name="Proc. Natl. Acad. Sci. U.S.A.">
        <title>A Catalog of Tens of Thousands of Viruses from Human Metagenomes Reveals Hidden Associations with Chronic Diseases.</title>
        <authorList>
            <person name="Tisza M.J."/>
            <person name="Buck C.B."/>
        </authorList>
    </citation>
    <scope>NUCLEOTIDE SEQUENCE</scope>
    <source>
        <strain evidence="1">CtoqT5</strain>
    </source>
</reference>
<dbReference type="EMBL" id="BK014952">
    <property type="protein sequence ID" value="DAD84136.1"/>
    <property type="molecule type" value="Genomic_DNA"/>
</dbReference>
<protein>
    <submittedName>
        <fullName evidence="1">KELCH REPEAT AND BTB DOMAIN-CONTAINING BINDING, INVASION AND METASTASIS.0A</fullName>
    </submittedName>
</protein>
<sequence>MPKRLTLKIQVIRIAKRRGREMSQIWYKPRGGKTEEEITVTADTNQKTFLPSNGRTIKKVTVNPTPTQEKTVAPATTRQTVLPDSGKHLSKVTVKAKPSIKIDDEEVSKTLNLKTISVLFKNPSLPFALTSDCGGLVKDGEIYIYHTDKIYKWTGETLEEFCAAPYANSLGNSGFANFQGKLHIIGGGSHLSEIYRCNDDKTWTSLQALPYSFGNGAVIEMEDELDLLGGDYSQKGFYKFDGETWTQMGQLPVMFTGKRATKYNGKISILSENRYELDGTTWETKEAPPFTAIEALTVDGKINVLNAERHAIFDGTAWETQNPLLTGLYKVAIEFENVLNLIGAKPNSNSSSLYSYADWYQLNKKVYTEV</sequence>
<dbReference type="SUPFAM" id="SSF117281">
    <property type="entry name" value="Kelch motif"/>
    <property type="match status" value="1"/>
</dbReference>
<proteinExistence type="predicted"/>
<dbReference type="Gene3D" id="2.120.10.80">
    <property type="entry name" value="Kelch-type beta propeller"/>
    <property type="match status" value="1"/>
</dbReference>
<accession>A0A8S5MPH7</accession>
<organism evidence="1">
    <name type="scientific">Podoviridae sp. ctoqT5</name>
    <dbReference type="NCBI Taxonomy" id="2826577"/>
    <lineage>
        <taxon>Viruses</taxon>
        <taxon>Duplodnaviria</taxon>
        <taxon>Heunggongvirae</taxon>
        <taxon>Uroviricota</taxon>
        <taxon>Caudoviricetes</taxon>
    </lineage>
</organism>
<name>A0A8S5MPH7_9CAUD</name>
<evidence type="ECO:0000313" key="1">
    <source>
        <dbReference type="EMBL" id="DAD84136.1"/>
    </source>
</evidence>
<dbReference type="InterPro" id="IPR015915">
    <property type="entry name" value="Kelch-typ_b-propeller"/>
</dbReference>